<dbReference type="AlphaFoldDB" id="A0A0V1G8R9"/>
<keyword evidence="2" id="KW-1185">Reference proteome</keyword>
<dbReference type="EMBL" id="JYDS01005127">
    <property type="protein sequence ID" value="KRY94633.1"/>
    <property type="molecule type" value="Genomic_DNA"/>
</dbReference>
<feature type="non-terminal residue" evidence="1">
    <location>
        <position position="1"/>
    </location>
</feature>
<organism evidence="1 2">
    <name type="scientific">Trichinella pseudospiralis</name>
    <name type="common">Parasitic roundworm</name>
    <dbReference type="NCBI Taxonomy" id="6337"/>
    <lineage>
        <taxon>Eukaryota</taxon>
        <taxon>Metazoa</taxon>
        <taxon>Ecdysozoa</taxon>
        <taxon>Nematoda</taxon>
        <taxon>Enoplea</taxon>
        <taxon>Dorylaimia</taxon>
        <taxon>Trichinellida</taxon>
        <taxon>Trichinellidae</taxon>
        <taxon>Trichinella</taxon>
    </lineage>
</organism>
<name>A0A0V1G8R9_TRIPS</name>
<evidence type="ECO:0000313" key="2">
    <source>
        <dbReference type="Proteomes" id="UP000054805"/>
    </source>
</evidence>
<dbReference type="Proteomes" id="UP000054805">
    <property type="component" value="Unassembled WGS sequence"/>
</dbReference>
<proteinExistence type="predicted"/>
<reference evidence="1 2" key="1">
    <citation type="submission" date="2015-01" db="EMBL/GenBank/DDBJ databases">
        <title>Evolution of Trichinella species and genotypes.</title>
        <authorList>
            <person name="Korhonen P.K."/>
            <person name="Edoardo P."/>
            <person name="Giuseppe L.R."/>
            <person name="Gasser R.B."/>
        </authorList>
    </citation>
    <scope>NUCLEOTIDE SEQUENCE [LARGE SCALE GENOMIC DNA]</scope>
    <source>
        <strain evidence="1">ISS588</strain>
    </source>
</reference>
<evidence type="ECO:0000313" key="1">
    <source>
        <dbReference type="EMBL" id="KRY94633.1"/>
    </source>
</evidence>
<accession>A0A0V1G8R9</accession>
<protein>
    <submittedName>
        <fullName evidence="1">Aldose reductase</fullName>
    </submittedName>
</protein>
<sequence length="36" mass="4211">LNSIRDQRRVLDGEDILVNKIHGPYRCAADLWDNED</sequence>
<comment type="caution">
    <text evidence="1">The sequence shown here is derived from an EMBL/GenBank/DDBJ whole genome shotgun (WGS) entry which is preliminary data.</text>
</comment>
<gene>
    <name evidence="1" type="ORF">T4B_15174</name>
</gene>